<dbReference type="Proteomes" id="UP000467840">
    <property type="component" value="Chromosome 3"/>
</dbReference>
<name>A0A6A6K9Z1_HEVBR</name>
<gene>
    <name evidence="1" type="ORF">GH714_006336</name>
</gene>
<dbReference type="EMBL" id="JAAGAX010000017">
    <property type="protein sequence ID" value="KAF2285671.1"/>
    <property type="molecule type" value="Genomic_DNA"/>
</dbReference>
<reference evidence="1 2" key="1">
    <citation type="journal article" date="2020" name="Mol. Plant">
        <title>The Chromosome-Based Rubber Tree Genome Provides New Insights into Spurge Genome Evolution and Rubber Biosynthesis.</title>
        <authorList>
            <person name="Liu J."/>
            <person name="Shi C."/>
            <person name="Shi C.C."/>
            <person name="Li W."/>
            <person name="Zhang Q.J."/>
            <person name="Zhang Y."/>
            <person name="Li K."/>
            <person name="Lu H.F."/>
            <person name="Shi C."/>
            <person name="Zhu S.T."/>
            <person name="Xiao Z.Y."/>
            <person name="Nan H."/>
            <person name="Yue Y."/>
            <person name="Zhu X.G."/>
            <person name="Wu Y."/>
            <person name="Hong X.N."/>
            <person name="Fan G.Y."/>
            <person name="Tong Y."/>
            <person name="Zhang D."/>
            <person name="Mao C.L."/>
            <person name="Liu Y.L."/>
            <person name="Hao S.J."/>
            <person name="Liu W.Q."/>
            <person name="Lv M.Q."/>
            <person name="Zhang H.B."/>
            <person name="Liu Y."/>
            <person name="Hu-Tang G.R."/>
            <person name="Wang J.P."/>
            <person name="Wang J.H."/>
            <person name="Sun Y.H."/>
            <person name="Ni S.B."/>
            <person name="Chen W.B."/>
            <person name="Zhang X.C."/>
            <person name="Jiao Y.N."/>
            <person name="Eichler E.E."/>
            <person name="Li G.H."/>
            <person name="Liu X."/>
            <person name="Gao L.Z."/>
        </authorList>
    </citation>
    <scope>NUCLEOTIDE SEQUENCE [LARGE SCALE GENOMIC DNA]</scope>
    <source>
        <strain evidence="2">cv. GT1</strain>
        <tissue evidence="1">Leaf</tissue>
    </source>
</reference>
<comment type="caution">
    <text evidence="1">The sequence shown here is derived from an EMBL/GenBank/DDBJ whole genome shotgun (WGS) entry which is preliminary data.</text>
</comment>
<protein>
    <submittedName>
        <fullName evidence="1">Uncharacterized protein</fullName>
    </submittedName>
</protein>
<accession>A0A6A6K9Z1</accession>
<keyword evidence="2" id="KW-1185">Reference proteome</keyword>
<evidence type="ECO:0000313" key="2">
    <source>
        <dbReference type="Proteomes" id="UP000467840"/>
    </source>
</evidence>
<evidence type="ECO:0000313" key="1">
    <source>
        <dbReference type="EMBL" id="KAF2285671.1"/>
    </source>
</evidence>
<dbReference type="AlphaFoldDB" id="A0A6A6K9Z1"/>
<sequence length="164" mass="18370">MVVEDQDDIPVEVQKVTIHPQLGLEEKYKDQFSAEMEQDFIVDMSSIGEIYEDGDDGQLESAMGKIGAESDVIAQFINKTELFDAELLGNVFEKKKHKGVSKSVAVGSKWQYLGSKDGEFSFLLLSVSWKINGKYQEGKGRKLSHQMLCEEESRVVIVEGVFAI</sequence>
<proteinExistence type="predicted"/>
<organism evidence="1 2">
    <name type="scientific">Hevea brasiliensis</name>
    <name type="common">Para rubber tree</name>
    <name type="synonym">Siphonia brasiliensis</name>
    <dbReference type="NCBI Taxonomy" id="3981"/>
    <lineage>
        <taxon>Eukaryota</taxon>
        <taxon>Viridiplantae</taxon>
        <taxon>Streptophyta</taxon>
        <taxon>Embryophyta</taxon>
        <taxon>Tracheophyta</taxon>
        <taxon>Spermatophyta</taxon>
        <taxon>Magnoliopsida</taxon>
        <taxon>eudicotyledons</taxon>
        <taxon>Gunneridae</taxon>
        <taxon>Pentapetalae</taxon>
        <taxon>rosids</taxon>
        <taxon>fabids</taxon>
        <taxon>Malpighiales</taxon>
        <taxon>Euphorbiaceae</taxon>
        <taxon>Crotonoideae</taxon>
        <taxon>Micrandreae</taxon>
        <taxon>Hevea</taxon>
    </lineage>
</organism>